<dbReference type="CDD" id="cd00187">
    <property type="entry name" value="TOP4c"/>
    <property type="match status" value="1"/>
</dbReference>
<dbReference type="InterPro" id="IPR050220">
    <property type="entry name" value="Type_II_DNA_Topoisomerases"/>
</dbReference>
<dbReference type="EC" id="5.6.2.2" evidence="9"/>
<keyword evidence="9" id="KW-0963">Cytoplasm</keyword>
<protein>
    <recommendedName>
        <fullName evidence="9">DNA gyrase subunit A</fullName>
        <ecNumber evidence="9">5.6.2.2</ecNumber>
    </recommendedName>
</protein>
<name>A0A2H0W7S1_9BACT</name>
<comment type="catalytic activity">
    <reaction evidence="1 9 10">
        <text>ATP-dependent breakage, passage and rejoining of double-stranded DNA.</text>
        <dbReference type="EC" id="5.6.2.2"/>
    </reaction>
</comment>
<evidence type="ECO:0000256" key="4">
    <source>
        <dbReference type="ARBA" id="ARBA00022840"/>
    </source>
</evidence>
<evidence type="ECO:0000256" key="10">
    <source>
        <dbReference type="PROSITE-ProRule" id="PRU01384"/>
    </source>
</evidence>
<feature type="short sequence motif" description="GyrA-box" evidence="9">
    <location>
        <begin position="570"/>
        <end position="576"/>
    </location>
</feature>
<dbReference type="Proteomes" id="UP000230093">
    <property type="component" value="Unassembled WGS sequence"/>
</dbReference>
<evidence type="ECO:0000256" key="6">
    <source>
        <dbReference type="ARBA" id="ARBA00023125"/>
    </source>
</evidence>
<comment type="subcellular location">
    <subcellularLocation>
        <location evidence="9">Cytoplasm</location>
    </subcellularLocation>
</comment>
<keyword evidence="5 9" id="KW-0799">Topoisomerase</keyword>
<evidence type="ECO:0000256" key="3">
    <source>
        <dbReference type="ARBA" id="ARBA00022741"/>
    </source>
</evidence>
<dbReference type="SMART" id="SM00434">
    <property type="entry name" value="TOP4c"/>
    <property type="match status" value="1"/>
</dbReference>
<dbReference type="InterPro" id="IPR005743">
    <property type="entry name" value="GyrA"/>
</dbReference>
<feature type="domain" description="Topo IIA-type catalytic" evidence="11">
    <location>
        <begin position="51"/>
        <end position="543"/>
    </location>
</feature>
<feature type="active site" description="O-(5'-phospho-DNA)-tyrosine intermediate" evidence="9 10">
    <location>
        <position position="139"/>
    </location>
</feature>
<dbReference type="FunFam" id="1.10.268.10:FF:000001">
    <property type="entry name" value="DNA gyrase subunit A"/>
    <property type="match status" value="1"/>
</dbReference>
<dbReference type="Pfam" id="PF00521">
    <property type="entry name" value="DNA_topoisoIV"/>
    <property type="match status" value="1"/>
</dbReference>
<dbReference type="HAMAP" id="MF_01897">
    <property type="entry name" value="GyrA"/>
    <property type="match status" value="1"/>
</dbReference>
<dbReference type="Gene3D" id="3.90.199.10">
    <property type="entry name" value="Topoisomerase II, domain 5"/>
    <property type="match status" value="1"/>
</dbReference>
<dbReference type="GO" id="GO:0003677">
    <property type="term" value="F:DNA binding"/>
    <property type="evidence" value="ECO:0007669"/>
    <property type="project" value="UniProtKB-UniRule"/>
</dbReference>
<dbReference type="NCBIfam" id="NF004043">
    <property type="entry name" value="PRK05560.1"/>
    <property type="match status" value="1"/>
</dbReference>
<comment type="subunit">
    <text evidence="9">Heterotetramer, composed of two GyrA and two GyrB chains. In the heterotetramer, GyrA contains the active site tyrosine that forms a transient covalent intermediate with DNA, while GyrB binds cofactors and catalyzes ATP hydrolysis.</text>
</comment>
<dbReference type="SUPFAM" id="SSF101904">
    <property type="entry name" value="GyrA/ParC C-terminal domain-like"/>
    <property type="match status" value="1"/>
</dbReference>
<evidence type="ECO:0000313" key="12">
    <source>
        <dbReference type="EMBL" id="PIS08701.1"/>
    </source>
</evidence>
<comment type="caution">
    <text evidence="12">The sequence shown here is derived from an EMBL/GenBank/DDBJ whole genome shotgun (WGS) entry which is preliminary data.</text>
</comment>
<dbReference type="Gene3D" id="3.30.1360.40">
    <property type="match status" value="1"/>
</dbReference>
<keyword evidence="4 9" id="KW-0067">ATP-binding</keyword>
<dbReference type="Gene3D" id="1.10.268.10">
    <property type="entry name" value="Topoisomerase, domain 3"/>
    <property type="match status" value="1"/>
</dbReference>
<keyword evidence="6 9" id="KW-0238">DNA-binding</keyword>
<dbReference type="SUPFAM" id="SSF56719">
    <property type="entry name" value="Type II DNA topoisomerase"/>
    <property type="match status" value="1"/>
</dbReference>
<dbReference type="InterPro" id="IPR013758">
    <property type="entry name" value="Topo_IIA_A/C_ab"/>
</dbReference>
<evidence type="ECO:0000313" key="13">
    <source>
        <dbReference type="Proteomes" id="UP000230093"/>
    </source>
</evidence>
<proteinExistence type="inferred from homology"/>
<evidence type="ECO:0000256" key="2">
    <source>
        <dbReference type="ARBA" id="ARBA00008263"/>
    </source>
</evidence>
<dbReference type="GO" id="GO:0005694">
    <property type="term" value="C:chromosome"/>
    <property type="evidence" value="ECO:0007669"/>
    <property type="project" value="InterPro"/>
</dbReference>
<dbReference type="GO" id="GO:0005524">
    <property type="term" value="F:ATP binding"/>
    <property type="evidence" value="ECO:0007669"/>
    <property type="project" value="UniProtKB-UniRule"/>
</dbReference>
<dbReference type="PANTHER" id="PTHR43493">
    <property type="entry name" value="DNA GYRASE/TOPOISOMERASE SUBUNIT A"/>
    <property type="match status" value="1"/>
</dbReference>
<comment type="similarity">
    <text evidence="2 9">Belongs to the type II topoisomerase GyrA/ParC subunit family.</text>
</comment>
<comment type="function">
    <text evidence="9">A type II topoisomerase that negatively supercoils closed circular double-stranded (ds) DNA in an ATP-dependent manner to modulate DNA topology and maintain chromosomes in an underwound state. Negative supercoiling favors strand separation, and DNA replication, transcription, recombination and repair, all of which involve strand separation. Also able to catalyze the interconversion of other topological isomers of dsDNA rings, including catenanes and knotted rings. Type II topoisomerases break and join 2 DNA strands simultaneously in an ATP-dependent manner.</text>
</comment>
<evidence type="ECO:0000256" key="7">
    <source>
        <dbReference type="ARBA" id="ARBA00023235"/>
    </source>
</evidence>
<dbReference type="Gene3D" id="2.120.10.90">
    <property type="entry name" value="DNA gyrase/topoisomerase IV, subunit A, C-terminal"/>
    <property type="match status" value="1"/>
</dbReference>
<dbReference type="PANTHER" id="PTHR43493:SF5">
    <property type="entry name" value="DNA GYRASE SUBUNIT A, CHLOROPLASTIC_MITOCHONDRIAL"/>
    <property type="match status" value="1"/>
</dbReference>
<reference evidence="13" key="1">
    <citation type="submission" date="2017-09" db="EMBL/GenBank/DDBJ databases">
        <title>Depth-based differentiation of microbial function through sediment-hosted aquifers and enrichment of novel symbionts in the deep terrestrial subsurface.</title>
        <authorList>
            <person name="Probst A.J."/>
            <person name="Ladd B."/>
            <person name="Jarett J.K."/>
            <person name="Geller-Mcgrath D.E."/>
            <person name="Sieber C.M.K."/>
            <person name="Emerson J.B."/>
            <person name="Anantharaman K."/>
            <person name="Thomas B.C."/>
            <person name="Malmstrom R."/>
            <person name="Stieglmeier M."/>
            <person name="Klingl A."/>
            <person name="Woyke T."/>
            <person name="Ryan C.M."/>
            <person name="Banfield J.F."/>
        </authorList>
    </citation>
    <scope>NUCLEOTIDE SEQUENCE [LARGE SCALE GENOMIC DNA]</scope>
</reference>
<dbReference type="GO" id="GO:0034335">
    <property type="term" value="F:DNA negative supercoiling activity"/>
    <property type="evidence" value="ECO:0007669"/>
    <property type="project" value="UniProtKB-ARBA"/>
</dbReference>
<dbReference type="GO" id="GO:0009330">
    <property type="term" value="C:DNA topoisomerase type II (double strand cut, ATP-hydrolyzing) complex"/>
    <property type="evidence" value="ECO:0007669"/>
    <property type="project" value="TreeGrafter"/>
</dbReference>
<gene>
    <name evidence="9" type="primary">gyrA</name>
    <name evidence="12" type="ORF">COT75_05430</name>
</gene>
<dbReference type="GO" id="GO:0005737">
    <property type="term" value="C:cytoplasm"/>
    <property type="evidence" value="ECO:0007669"/>
    <property type="project" value="UniProtKB-SubCell"/>
</dbReference>
<dbReference type="EMBL" id="PEZT01000030">
    <property type="protein sequence ID" value="PIS08701.1"/>
    <property type="molecule type" value="Genomic_DNA"/>
</dbReference>
<evidence type="ECO:0000259" key="11">
    <source>
        <dbReference type="PROSITE" id="PS52040"/>
    </source>
</evidence>
<evidence type="ECO:0000256" key="8">
    <source>
        <dbReference type="ARBA" id="ARBA00063644"/>
    </source>
</evidence>
<comment type="miscellaneous">
    <text evidence="9">Few gyrases are as efficient as E.coli at forming negative supercoils. Not all organisms have 2 type II topoisomerases; in organisms with a single type II topoisomerase this enzyme also has to decatenate newly replicated chromosomes.</text>
</comment>
<sequence length="868" mass="97925">MENNNHFLDDNNNGKIVNRQGIGKILQTKIVEEMKRSYLNYSMSVIVSRALPDLRDGLKPVQRRILYAMYKMGLSHSARYTKSAKVTGECMGKYHPHGDQAIYDALVRMAQDFSLRYPLVDGHGNFGSVDGDPAAAMRYTEVRMAKISQELLLDIDKKTVDFIDNFDASLKEPAFLPAKLPNLLLMGADGIAVGMATKIPPHNLNEVAEAIKLIIQKGKSENLKDLKGKDPGEVKAEDLVGNFYSEATIDDLLEHINGPDFPTAGEIYNWNQIKEAYTTGRGKIIIRAKTSIEEARGGKYRILIKELPYQVNKARLIQKIAQMVKGKKIKGISGLRDESDRKGMQVVIELKREGRPKAILNNLYKHSSMQTSFPVNMVTLIKGTPQLVNLKTILQEFVKHRLLVIAKKSQFELKSARDRAHILEGLKIALDNLDAVIETIKKSPDADIAKERLMKKFKLTEVQAVAILDMQLRRLAALERKKIEDEYKMIQETIKYLLDLLMHPKKILKVIVTEIDYLKKTYGDERKTKVFKKALEDISEEDMVPKQECLVTITKTGYIKRLPMTTYRSQRRGGKGVTGMNTKDADEISEIMSANTHDHLYFFTDRGKVFFLKVFDLPETSRQSKGQAIINLININQGEKVQAVLRLPKDTHKKYLLMITKKGQVKKTDINSFKKIRTNGLIAIRLKSDDRLIKVVPTSGDDEIMIITHEGKAIKFKEADVRPMGRSASGMKGIKTKEDDYVVAAEVLPGKPNIPQDKRRKFFQELLVVTEKGLGKKTPVKSFPIQKRAGVGVKVAKVTAKTGKIVAALLLNQEIKQIVITSKKAQVIKLPVKNIRRCGRDTQGVILMRFAKENDLVAAVAFLKREVK</sequence>
<dbReference type="InterPro" id="IPR013760">
    <property type="entry name" value="Topo_IIA-like_dom_sf"/>
</dbReference>
<dbReference type="InterPro" id="IPR013757">
    <property type="entry name" value="Topo_IIA_A_a_sf"/>
</dbReference>
<dbReference type="AlphaFoldDB" id="A0A2H0W7S1"/>
<dbReference type="PROSITE" id="PS52040">
    <property type="entry name" value="TOPO_IIA"/>
    <property type="match status" value="1"/>
</dbReference>
<dbReference type="FunFam" id="2.120.10.90:FF:000005">
    <property type="entry name" value="DNA topoisomerase 4 subunit A"/>
    <property type="match status" value="1"/>
</dbReference>
<dbReference type="GO" id="GO:0006261">
    <property type="term" value="P:DNA-templated DNA replication"/>
    <property type="evidence" value="ECO:0007669"/>
    <property type="project" value="UniProtKB-UniRule"/>
</dbReference>
<evidence type="ECO:0000256" key="1">
    <source>
        <dbReference type="ARBA" id="ARBA00000185"/>
    </source>
</evidence>
<dbReference type="FunFam" id="3.30.1360.40:FF:000002">
    <property type="entry name" value="DNA gyrase subunit A"/>
    <property type="match status" value="1"/>
</dbReference>
<keyword evidence="7 9" id="KW-0413">Isomerase</keyword>
<organism evidence="12 13">
    <name type="scientific">Candidatus Beckwithbacteria bacterium CG10_big_fil_rev_8_21_14_0_10_34_10</name>
    <dbReference type="NCBI Taxonomy" id="1974495"/>
    <lineage>
        <taxon>Bacteria</taxon>
        <taxon>Candidatus Beckwithiibacteriota</taxon>
    </lineage>
</organism>
<evidence type="ECO:0000256" key="9">
    <source>
        <dbReference type="HAMAP-Rule" id="MF_01897"/>
    </source>
</evidence>
<dbReference type="GO" id="GO:0006265">
    <property type="term" value="P:DNA topological change"/>
    <property type="evidence" value="ECO:0007669"/>
    <property type="project" value="UniProtKB-UniRule"/>
</dbReference>
<dbReference type="InterPro" id="IPR006691">
    <property type="entry name" value="GyrA/parC_rep"/>
</dbReference>
<dbReference type="InterPro" id="IPR002205">
    <property type="entry name" value="Topo_IIA_dom_A"/>
</dbReference>
<dbReference type="InterPro" id="IPR035516">
    <property type="entry name" value="Gyrase/topoIV_suA_C"/>
</dbReference>
<comment type="subunit">
    <text evidence="8">Heterotetramer composed of ParC and ParE.</text>
</comment>
<accession>A0A2H0W7S1</accession>
<keyword evidence="3 9" id="KW-0547">Nucleotide-binding</keyword>
<dbReference type="Pfam" id="PF03989">
    <property type="entry name" value="DNA_gyraseA_C"/>
    <property type="match status" value="6"/>
</dbReference>
<evidence type="ECO:0000256" key="5">
    <source>
        <dbReference type="ARBA" id="ARBA00023029"/>
    </source>
</evidence>